<dbReference type="GO" id="GO:0005886">
    <property type="term" value="C:plasma membrane"/>
    <property type="evidence" value="ECO:0007669"/>
    <property type="project" value="UniProtKB-SubCell"/>
</dbReference>
<comment type="caution">
    <text evidence="10">The sequence shown here is derived from an EMBL/GenBank/DDBJ whole genome shotgun (WGS) entry which is preliminary data.</text>
</comment>
<dbReference type="SUPFAM" id="SSF161098">
    <property type="entry name" value="MetI-like"/>
    <property type="match status" value="1"/>
</dbReference>
<name>A0ABD5M1N1_9EURY</name>
<dbReference type="Pfam" id="PF00528">
    <property type="entry name" value="BPD_transp_1"/>
    <property type="match status" value="1"/>
</dbReference>
<evidence type="ECO:0000313" key="10">
    <source>
        <dbReference type="EMBL" id="MEZ3164156.1"/>
    </source>
</evidence>
<feature type="transmembrane region" description="Helical" evidence="7">
    <location>
        <begin position="113"/>
        <end position="131"/>
    </location>
</feature>
<keyword evidence="5 7" id="KW-1133">Transmembrane helix</keyword>
<protein>
    <submittedName>
        <fullName evidence="10">ABC transporter permease</fullName>
    </submittedName>
</protein>
<keyword evidence="6 7" id="KW-0472">Membrane</keyword>
<feature type="transmembrane region" description="Helical" evidence="7">
    <location>
        <begin position="461"/>
        <end position="488"/>
    </location>
</feature>
<dbReference type="PROSITE" id="PS50928">
    <property type="entry name" value="ABC_TM1"/>
    <property type="match status" value="1"/>
</dbReference>
<dbReference type="PANTHER" id="PTHR43386">
    <property type="entry name" value="OLIGOPEPTIDE TRANSPORT SYSTEM PERMEASE PROTEIN APPC"/>
    <property type="match status" value="1"/>
</dbReference>
<evidence type="ECO:0000256" key="5">
    <source>
        <dbReference type="ARBA" id="ARBA00022989"/>
    </source>
</evidence>
<dbReference type="Proteomes" id="UP001567572">
    <property type="component" value="Unassembled WGS sequence"/>
</dbReference>
<evidence type="ECO:0000256" key="1">
    <source>
        <dbReference type="ARBA" id="ARBA00004651"/>
    </source>
</evidence>
<sequence>MAPDSPSARLRIRPLPALGWFTGVAVLIAAELGRMAAGAVSVGTAVAAATGPTAAWVRGALASRGPAGVAVVGLAVLLAWLVGVVVAARVGSERVEAATAALPLRLRRPAERVGLGGVVLVGCWLAVRFGAADAVHAVGETALAAVRPMADLPTLTARETVPNRGYQLPDGTWRGTFLGLSPAVAWGVRVLLIHLYVLAWAAWVWVGYLLFRAYYRRADWTPRDDAVRRLRGHRWGQFGLVVVGLFLTMALFAPSLGTTTAEQNLYSPFSHTIQYYDPDLGRVTEILVGNANSQTRSVGYAAENLGPGSYDRFGRFHPFGTLTNGKDLFTFLVHGARVSLVVGLLSVGASTVVATAFALLSAYYRGVADLILVVTSDTVMGVPRLLLLILLTVLLADTPLAGLYDGGVLLALVLAATGWPFLWRAFRGPSLQIAERDWVDAARNYGQSPLGIMRLHMLPYLVGYLLIYSSLVLGGVILAIAGLSFLGLGVTPPTPEWGRAVDMGREYVATESWHISLIPGAMVTLVVIGFNAVGDALRDVVDPQSDSGATDPSETESRGGGV</sequence>
<dbReference type="Pfam" id="PF12911">
    <property type="entry name" value="OppC_N"/>
    <property type="match status" value="1"/>
</dbReference>
<comment type="subcellular location">
    <subcellularLocation>
        <location evidence="1 7">Cell membrane</location>
        <topology evidence="1 7">Multi-pass membrane protein</topology>
    </subcellularLocation>
</comment>
<dbReference type="EMBL" id="JBEDNY010000003">
    <property type="protein sequence ID" value="MEZ3164156.1"/>
    <property type="molecule type" value="Genomic_DNA"/>
</dbReference>
<reference evidence="10 11" key="1">
    <citation type="submission" date="2024-06" db="EMBL/GenBank/DDBJ databases">
        <title>Halorubrum miltondacostae sp. nov., a potential PHA producer isolated from an inland solar saltern in Rio Maior, Portugal.</title>
        <authorList>
            <person name="Albuquerque L."/>
            <person name="Viver T."/>
            <person name="Barroso C."/>
            <person name="Claudino R."/>
            <person name="Galvan M."/>
            <person name="Simoes G."/>
            <person name="Lobo Da Cunha A."/>
            <person name="Egas C."/>
        </authorList>
    </citation>
    <scope>NUCLEOTIDE SEQUENCE [LARGE SCALE GENOMIC DNA]</scope>
    <source>
        <strain evidence="10 11">RMP-11</strain>
    </source>
</reference>
<evidence type="ECO:0000256" key="6">
    <source>
        <dbReference type="ARBA" id="ARBA00023136"/>
    </source>
</evidence>
<dbReference type="AlphaFoldDB" id="A0ABD5M1N1"/>
<feature type="domain" description="ABC transmembrane type-1" evidence="9">
    <location>
        <begin position="336"/>
        <end position="534"/>
    </location>
</feature>
<evidence type="ECO:0000256" key="2">
    <source>
        <dbReference type="ARBA" id="ARBA00022448"/>
    </source>
</evidence>
<evidence type="ECO:0000313" key="11">
    <source>
        <dbReference type="Proteomes" id="UP001567572"/>
    </source>
</evidence>
<feature type="transmembrane region" description="Helical" evidence="7">
    <location>
        <begin position="513"/>
        <end position="533"/>
    </location>
</feature>
<gene>
    <name evidence="10" type="ORF">ABNG04_09785</name>
</gene>
<evidence type="ECO:0000256" key="3">
    <source>
        <dbReference type="ARBA" id="ARBA00022475"/>
    </source>
</evidence>
<evidence type="ECO:0000256" key="4">
    <source>
        <dbReference type="ARBA" id="ARBA00022692"/>
    </source>
</evidence>
<dbReference type="InterPro" id="IPR000515">
    <property type="entry name" value="MetI-like"/>
</dbReference>
<keyword evidence="3" id="KW-1003">Cell membrane</keyword>
<dbReference type="InterPro" id="IPR025966">
    <property type="entry name" value="OppC_N"/>
</dbReference>
<keyword evidence="4 7" id="KW-0812">Transmembrane</keyword>
<dbReference type="PANTHER" id="PTHR43386:SF1">
    <property type="entry name" value="D,D-DIPEPTIDE TRANSPORT SYSTEM PERMEASE PROTEIN DDPC-RELATED"/>
    <property type="match status" value="1"/>
</dbReference>
<feature type="transmembrane region" description="Helical" evidence="7">
    <location>
        <begin position="408"/>
        <end position="426"/>
    </location>
</feature>
<feature type="region of interest" description="Disordered" evidence="8">
    <location>
        <begin position="542"/>
        <end position="562"/>
    </location>
</feature>
<keyword evidence="2 7" id="KW-0813">Transport</keyword>
<dbReference type="InterPro" id="IPR050366">
    <property type="entry name" value="BP-dependent_transpt_permease"/>
</dbReference>
<feature type="transmembrane region" description="Helical" evidence="7">
    <location>
        <begin position="370"/>
        <end position="396"/>
    </location>
</feature>
<accession>A0ABD5M1N1</accession>
<feature type="transmembrane region" description="Helical" evidence="7">
    <location>
        <begin position="235"/>
        <end position="256"/>
    </location>
</feature>
<feature type="transmembrane region" description="Helical" evidence="7">
    <location>
        <begin position="191"/>
        <end position="215"/>
    </location>
</feature>
<dbReference type="CDD" id="cd06261">
    <property type="entry name" value="TM_PBP2"/>
    <property type="match status" value="1"/>
</dbReference>
<dbReference type="Gene3D" id="1.10.3720.10">
    <property type="entry name" value="MetI-like"/>
    <property type="match status" value="1"/>
</dbReference>
<comment type="similarity">
    <text evidence="7">Belongs to the binding-protein-dependent transport system permease family.</text>
</comment>
<organism evidence="10 11">
    <name type="scientific">Halorubrum miltondacostae</name>
    <dbReference type="NCBI Taxonomy" id="3076378"/>
    <lineage>
        <taxon>Archaea</taxon>
        <taxon>Methanobacteriati</taxon>
        <taxon>Methanobacteriota</taxon>
        <taxon>Stenosarchaea group</taxon>
        <taxon>Halobacteria</taxon>
        <taxon>Halobacteriales</taxon>
        <taxon>Haloferacaceae</taxon>
        <taxon>Halorubrum</taxon>
    </lineage>
</organism>
<evidence type="ECO:0000256" key="7">
    <source>
        <dbReference type="RuleBase" id="RU363032"/>
    </source>
</evidence>
<keyword evidence="11" id="KW-1185">Reference proteome</keyword>
<feature type="transmembrane region" description="Helical" evidence="7">
    <location>
        <begin position="338"/>
        <end position="363"/>
    </location>
</feature>
<feature type="transmembrane region" description="Helical" evidence="7">
    <location>
        <begin position="71"/>
        <end position="92"/>
    </location>
</feature>
<dbReference type="InterPro" id="IPR035906">
    <property type="entry name" value="MetI-like_sf"/>
</dbReference>
<proteinExistence type="inferred from homology"/>
<evidence type="ECO:0000256" key="8">
    <source>
        <dbReference type="SAM" id="MobiDB-lite"/>
    </source>
</evidence>
<evidence type="ECO:0000259" key="9">
    <source>
        <dbReference type="PROSITE" id="PS50928"/>
    </source>
</evidence>
<dbReference type="RefSeq" id="WP_371162217.1">
    <property type="nucleotide sequence ID" value="NZ_JBEDNX010000005.1"/>
</dbReference>